<proteinExistence type="predicted"/>
<name>A0AAV1X6Q1_LUPLU</name>
<accession>A0AAV1X6Q1</accession>
<sequence length="99" mass="11174">MGIAKMRVCNEMRRGIFKVVSHPCQVDIIVIVGGEQGNEKKTKGNNREEELPVFLLEKIVSEYEKRRVCDNRIALKDGTIGLDGPDFIVFIILLSIVVM</sequence>
<evidence type="ECO:0000313" key="2">
    <source>
        <dbReference type="Proteomes" id="UP001497480"/>
    </source>
</evidence>
<keyword evidence="2" id="KW-1185">Reference proteome</keyword>
<dbReference type="AlphaFoldDB" id="A0AAV1X6Q1"/>
<dbReference type="EMBL" id="CAXHTB010000012">
    <property type="protein sequence ID" value="CAL0316906.1"/>
    <property type="molecule type" value="Genomic_DNA"/>
</dbReference>
<dbReference type="Proteomes" id="UP001497480">
    <property type="component" value="Unassembled WGS sequence"/>
</dbReference>
<organism evidence="1 2">
    <name type="scientific">Lupinus luteus</name>
    <name type="common">European yellow lupine</name>
    <dbReference type="NCBI Taxonomy" id="3873"/>
    <lineage>
        <taxon>Eukaryota</taxon>
        <taxon>Viridiplantae</taxon>
        <taxon>Streptophyta</taxon>
        <taxon>Embryophyta</taxon>
        <taxon>Tracheophyta</taxon>
        <taxon>Spermatophyta</taxon>
        <taxon>Magnoliopsida</taxon>
        <taxon>eudicotyledons</taxon>
        <taxon>Gunneridae</taxon>
        <taxon>Pentapetalae</taxon>
        <taxon>rosids</taxon>
        <taxon>fabids</taxon>
        <taxon>Fabales</taxon>
        <taxon>Fabaceae</taxon>
        <taxon>Papilionoideae</taxon>
        <taxon>50 kb inversion clade</taxon>
        <taxon>genistoids sensu lato</taxon>
        <taxon>core genistoids</taxon>
        <taxon>Genisteae</taxon>
        <taxon>Lupinus</taxon>
    </lineage>
</organism>
<gene>
    <name evidence="1" type="ORF">LLUT_LOCUS17966</name>
</gene>
<protein>
    <submittedName>
        <fullName evidence="1">Uncharacterized protein</fullName>
    </submittedName>
</protein>
<reference evidence="1 2" key="1">
    <citation type="submission" date="2024-03" db="EMBL/GenBank/DDBJ databases">
        <authorList>
            <person name="Martinez-Hernandez J."/>
        </authorList>
    </citation>
    <scope>NUCLEOTIDE SEQUENCE [LARGE SCALE GENOMIC DNA]</scope>
</reference>
<evidence type="ECO:0000313" key="1">
    <source>
        <dbReference type="EMBL" id="CAL0316906.1"/>
    </source>
</evidence>
<comment type="caution">
    <text evidence="1">The sequence shown here is derived from an EMBL/GenBank/DDBJ whole genome shotgun (WGS) entry which is preliminary data.</text>
</comment>